<name>A0A1G5S4H0_9FIRM</name>
<dbReference type="OrthoDB" id="9762883at2"/>
<dbReference type="RefSeq" id="WP_092592369.1">
    <property type="nucleotide sequence ID" value="NZ_FMWL01000017.1"/>
</dbReference>
<evidence type="ECO:0000313" key="1">
    <source>
        <dbReference type="EMBL" id="SCZ81264.1"/>
    </source>
</evidence>
<sequence length="450" mass="50251">MRRLITVLLISLSAFVLQGCMFDVQNAEIMRPPKLPTELESVKTALFDYYGGGLRLMNPSSGVLRAAIQFIDLNGDQQDEAVAFFKDENEQNALKAAILYKDESGVWETLAPIVGIGYDVDQVGFPDLNGDGNKEIVVGWLGGSSLSKGLSVYQANDGLTDFGGGTGVYEEIFREVYTNFHIVDMDLDGADELVTFLLSRPENRAEARLYTLDADGVSRQDSVTLSSDAHRYERMTSGLVEDGRYGIVLDASLTGGATFSEALVEIDGKLIKRFGVSGSSENAPTYRFDFRLTEDVDQNGWIEIPTLISPLGYDRVAKRDVPWITQWNRWDSEENLIPVMKTYDDQRLGFRVTMPLIWNDTVTLTRNDQGIAFVEVQEDGIKRVKILEVLVIKRSDADLADGQIKSLGYFELARTMNHYYYGKTFSNDALTSVEFGMSDDQLLEAFELLN</sequence>
<gene>
    <name evidence="1" type="ORF">SAMN03080599_02689</name>
</gene>
<dbReference type="STRING" id="1120920.SAMN03080599_02689"/>
<accession>A0A1G5S4H0</accession>
<dbReference type="AlphaFoldDB" id="A0A1G5S4H0"/>
<evidence type="ECO:0000313" key="2">
    <source>
        <dbReference type="Proteomes" id="UP000199208"/>
    </source>
</evidence>
<reference evidence="1 2" key="1">
    <citation type="submission" date="2016-10" db="EMBL/GenBank/DDBJ databases">
        <authorList>
            <person name="de Groot N.N."/>
        </authorList>
    </citation>
    <scope>NUCLEOTIDE SEQUENCE [LARGE SCALE GENOMIC DNA]</scope>
    <source>
        <strain evidence="1 2">DSM 2784</strain>
    </source>
</reference>
<evidence type="ECO:0008006" key="3">
    <source>
        <dbReference type="Google" id="ProtNLM"/>
    </source>
</evidence>
<proteinExistence type="predicted"/>
<organism evidence="1 2">
    <name type="scientific">Acidaminobacter hydrogenoformans DSM 2784</name>
    <dbReference type="NCBI Taxonomy" id="1120920"/>
    <lineage>
        <taxon>Bacteria</taxon>
        <taxon>Bacillati</taxon>
        <taxon>Bacillota</taxon>
        <taxon>Clostridia</taxon>
        <taxon>Peptostreptococcales</taxon>
        <taxon>Acidaminobacteraceae</taxon>
        <taxon>Acidaminobacter</taxon>
    </lineage>
</organism>
<dbReference type="EMBL" id="FMWL01000017">
    <property type="protein sequence ID" value="SCZ81264.1"/>
    <property type="molecule type" value="Genomic_DNA"/>
</dbReference>
<dbReference type="Proteomes" id="UP000199208">
    <property type="component" value="Unassembled WGS sequence"/>
</dbReference>
<dbReference type="SUPFAM" id="SSF69318">
    <property type="entry name" value="Integrin alpha N-terminal domain"/>
    <property type="match status" value="1"/>
</dbReference>
<dbReference type="PROSITE" id="PS51257">
    <property type="entry name" value="PROKAR_LIPOPROTEIN"/>
    <property type="match status" value="1"/>
</dbReference>
<protein>
    <recommendedName>
        <fullName evidence="3">Repeat domain-containing protein</fullName>
    </recommendedName>
</protein>
<keyword evidence="2" id="KW-1185">Reference proteome</keyword>
<dbReference type="InterPro" id="IPR028994">
    <property type="entry name" value="Integrin_alpha_N"/>
</dbReference>